<feature type="region of interest" description="Disordered" evidence="1">
    <location>
        <begin position="492"/>
        <end position="649"/>
    </location>
</feature>
<feature type="compositionally biased region" description="Pro residues" evidence="1">
    <location>
        <begin position="378"/>
        <end position="387"/>
    </location>
</feature>
<feature type="compositionally biased region" description="Low complexity" evidence="1">
    <location>
        <begin position="548"/>
        <end position="559"/>
    </location>
</feature>
<reference evidence="2 3" key="1">
    <citation type="submission" date="2024-02" db="EMBL/GenBank/DDBJ databases">
        <title>A chromosome-level genome assembly of Drosophila madeirensis, a fruit fly species endemic to Madeira island.</title>
        <authorList>
            <person name="Tomihara K."/>
            <person name="Llopart A."/>
            <person name="Yamamoto D."/>
        </authorList>
    </citation>
    <scope>NUCLEOTIDE SEQUENCE [LARGE SCALE GENOMIC DNA]</scope>
    <source>
        <strain evidence="2 3">RF1</strain>
    </source>
</reference>
<feature type="compositionally biased region" description="Basic and acidic residues" evidence="1">
    <location>
        <begin position="200"/>
        <end position="216"/>
    </location>
</feature>
<feature type="compositionally biased region" description="Basic and acidic residues" evidence="1">
    <location>
        <begin position="570"/>
        <end position="579"/>
    </location>
</feature>
<evidence type="ECO:0000313" key="2">
    <source>
        <dbReference type="EMBL" id="BFF98239.1"/>
    </source>
</evidence>
<feature type="compositionally biased region" description="Low complexity" evidence="1">
    <location>
        <begin position="217"/>
        <end position="233"/>
    </location>
</feature>
<feature type="compositionally biased region" description="Basic and acidic residues" evidence="1">
    <location>
        <begin position="141"/>
        <end position="152"/>
    </location>
</feature>
<feature type="compositionally biased region" description="Basic and acidic residues" evidence="1">
    <location>
        <begin position="165"/>
        <end position="176"/>
    </location>
</feature>
<feature type="region of interest" description="Disordered" evidence="1">
    <location>
        <begin position="799"/>
        <end position="818"/>
    </location>
</feature>
<feature type="compositionally biased region" description="Low complexity" evidence="1">
    <location>
        <begin position="513"/>
        <end position="524"/>
    </location>
</feature>
<feature type="region of interest" description="Disordered" evidence="1">
    <location>
        <begin position="845"/>
        <end position="871"/>
    </location>
</feature>
<organism evidence="2 3">
    <name type="scientific">Drosophila madeirensis</name>
    <name type="common">Fruit fly</name>
    <dbReference type="NCBI Taxonomy" id="30013"/>
    <lineage>
        <taxon>Eukaryota</taxon>
        <taxon>Metazoa</taxon>
        <taxon>Ecdysozoa</taxon>
        <taxon>Arthropoda</taxon>
        <taxon>Hexapoda</taxon>
        <taxon>Insecta</taxon>
        <taxon>Pterygota</taxon>
        <taxon>Neoptera</taxon>
        <taxon>Endopterygota</taxon>
        <taxon>Diptera</taxon>
        <taxon>Brachycera</taxon>
        <taxon>Muscomorpha</taxon>
        <taxon>Ephydroidea</taxon>
        <taxon>Drosophilidae</taxon>
        <taxon>Drosophila</taxon>
        <taxon>Sophophora</taxon>
    </lineage>
</organism>
<feature type="compositionally biased region" description="Basic and acidic residues" evidence="1">
    <location>
        <begin position="609"/>
        <end position="628"/>
    </location>
</feature>
<dbReference type="AlphaFoldDB" id="A0AAU9FQJ1"/>
<feature type="region of interest" description="Disordered" evidence="1">
    <location>
        <begin position="359"/>
        <end position="443"/>
    </location>
</feature>
<protein>
    <submittedName>
        <fullName evidence="2">Uncharacterized protein</fullName>
    </submittedName>
</protein>
<feature type="compositionally biased region" description="Basic and acidic residues" evidence="1">
    <location>
        <begin position="862"/>
        <end position="871"/>
    </location>
</feature>
<sequence length="871" mass="94424">MPKISNDNETMVASYTDENRSVQQIVEDTLRAGDAEVLKIVNETLKSAQVHRHLGHVMDQFESEDERSVEQIVEETLKSVKVDSVAPREEKVSPNKVEEAEPKEVRPIAYFVNLDDEQKVAGPAKKTLVKTQQKKVAAKAETPKGRTVRETTTKSTARSSISRRPVGDKEKPKSEVKAQSTTQPKQKKKIAKQTVTRKTSAAEKVPKVAAKSEPRRSVTSSVSTTSSASATSRVISELHFERSASPAASSIFYESHPQGDGSRSSTPRPRVKTDVTRIPYNASIRSLSPTSKSTKTATAKVTAAATKKTKTTTTTRSSKELTGKTASKIGSQEHVETRRMITPTPIATHRYMQPTLSHNMRYGLSGDAEGHRISPVPAKSPAPPKSNPPYRTQTSVTSALTKSTYLERKQNKSIGEKVQPKRGSQSDSKESLKSTERLYKRQTSKENKLTLVIGSQSQATKSMKTQSASVTKTIAQRTSIETDNRHAAASLQKKKAPPATASATLQRTKVPVSASSSMTRTAAAKLTGRSDETAKKPQIEVKKTVKRTASSSSSSTAAAIRTVQSSIEPKLQKKMKDNMNESSSNSGSTSASGSSNSTRRSVRSVTVSRKTDKEMANLKLSSEKKREPSTSSSASASASTSTVRVHREPTATTAAVSTVLVDDDCEVITIRSIKSSDSTKSSTSSSSGSGSNSRKVLTSEVFTKTFGPDRPLEVVYRQPEFDVEHHTIMSVRPPSTTEQQRCINEFDVSFIDTTDSSLSDSVALPMFGPGEPERLLAASPGSPKPTRSPLALVEETLRRQQQHQYHHQQQQQQHHHSAVVAGPGAVLGAAALHVESGGSIVVETTQVEKSSTSKGKYGQAPDVRHFEHSKL</sequence>
<feature type="region of interest" description="Disordered" evidence="1">
    <location>
        <begin position="308"/>
        <end position="333"/>
    </location>
</feature>
<feature type="compositionally biased region" description="Polar residues" evidence="1">
    <location>
        <begin position="153"/>
        <end position="162"/>
    </location>
</feature>
<feature type="compositionally biased region" description="Low complexity" evidence="1">
    <location>
        <begin position="629"/>
        <end position="642"/>
    </location>
</feature>
<dbReference type="Proteomes" id="UP001500889">
    <property type="component" value="Chromosome J"/>
</dbReference>
<feature type="compositionally biased region" description="Basic and acidic residues" evidence="1">
    <location>
        <begin position="405"/>
        <end position="419"/>
    </location>
</feature>
<feature type="compositionally biased region" description="Polar residues" evidence="1">
    <location>
        <begin position="390"/>
        <end position="404"/>
    </location>
</feature>
<feature type="compositionally biased region" description="Basic and acidic residues" evidence="1">
    <location>
        <begin position="427"/>
        <end position="443"/>
    </location>
</feature>
<feature type="compositionally biased region" description="Low complexity" evidence="1">
    <location>
        <begin position="674"/>
        <end position="695"/>
    </location>
</feature>
<feature type="compositionally biased region" description="Basic and acidic residues" evidence="1">
    <location>
        <begin position="528"/>
        <end position="543"/>
    </location>
</feature>
<feature type="compositionally biased region" description="Polar residues" evidence="1">
    <location>
        <begin position="845"/>
        <end position="854"/>
    </location>
</feature>
<proteinExistence type="predicted"/>
<feature type="compositionally biased region" description="Low complexity" evidence="1">
    <location>
        <begin position="582"/>
        <end position="608"/>
    </location>
</feature>
<evidence type="ECO:0000313" key="3">
    <source>
        <dbReference type="Proteomes" id="UP001500889"/>
    </source>
</evidence>
<feature type="compositionally biased region" description="Low complexity" evidence="1">
    <location>
        <begin position="807"/>
        <end position="818"/>
    </location>
</feature>
<evidence type="ECO:0000256" key="1">
    <source>
        <dbReference type="SAM" id="MobiDB-lite"/>
    </source>
</evidence>
<name>A0AAU9FQJ1_DROMD</name>
<accession>A0AAU9FQJ1</accession>
<feature type="region of interest" description="Disordered" evidence="1">
    <location>
        <begin position="674"/>
        <end position="696"/>
    </location>
</feature>
<gene>
    <name evidence="2" type="ORF">DMAD_06450</name>
</gene>
<feature type="region of interest" description="Disordered" evidence="1">
    <location>
        <begin position="252"/>
        <end position="271"/>
    </location>
</feature>
<feature type="region of interest" description="Disordered" evidence="1">
    <location>
        <begin position="125"/>
        <end position="233"/>
    </location>
</feature>
<dbReference type="EMBL" id="AP029265">
    <property type="protein sequence ID" value="BFF98239.1"/>
    <property type="molecule type" value="Genomic_DNA"/>
</dbReference>
<keyword evidence="3" id="KW-1185">Reference proteome</keyword>